<dbReference type="AlphaFoldDB" id="A0A9Q0JP48"/>
<keyword evidence="4" id="KW-1185">Reference proteome</keyword>
<dbReference type="SUPFAM" id="SSF52200">
    <property type="entry name" value="Toll/Interleukin receptor TIR domain"/>
    <property type="match status" value="1"/>
</dbReference>
<dbReference type="Gene3D" id="3.40.50.10140">
    <property type="entry name" value="Toll/interleukin-1 receptor homology (TIR) domain"/>
    <property type="match status" value="1"/>
</dbReference>
<evidence type="ECO:0000313" key="3">
    <source>
        <dbReference type="EMBL" id="KAJ4848894.1"/>
    </source>
</evidence>
<evidence type="ECO:0000259" key="2">
    <source>
        <dbReference type="Pfam" id="PF01582"/>
    </source>
</evidence>
<feature type="region of interest" description="Disordered" evidence="1">
    <location>
        <begin position="21"/>
        <end position="48"/>
    </location>
</feature>
<sequence length="48" mass="5741">MKRHREDGHHVLPVFYHVDPSDVRHQSGSFADSFEQHDKNPKMKERVE</sequence>
<accession>A0A9Q0JP48</accession>
<protein>
    <recommendedName>
        <fullName evidence="2">TIR domain-containing protein</fullName>
    </recommendedName>
</protein>
<evidence type="ECO:0000256" key="1">
    <source>
        <dbReference type="SAM" id="MobiDB-lite"/>
    </source>
</evidence>
<dbReference type="GO" id="GO:0007165">
    <property type="term" value="P:signal transduction"/>
    <property type="evidence" value="ECO:0007669"/>
    <property type="project" value="InterPro"/>
</dbReference>
<reference evidence="3" key="2">
    <citation type="journal article" date="2023" name="Plants (Basel)">
        <title>Annotation of the Turnera subulata (Passifloraceae) Draft Genome Reveals the S-Locus Evolved after the Divergence of Turneroideae from Passifloroideae in a Stepwise Manner.</title>
        <authorList>
            <person name="Henning P.M."/>
            <person name="Roalson E.H."/>
            <person name="Mir W."/>
            <person name="McCubbin A.G."/>
            <person name="Shore J.S."/>
        </authorList>
    </citation>
    <scope>NUCLEOTIDE SEQUENCE</scope>
    <source>
        <strain evidence="3">F60SS</strain>
    </source>
</reference>
<feature type="compositionally biased region" description="Basic and acidic residues" evidence="1">
    <location>
        <begin position="34"/>
        <end position="48"/>
    </location>
</feature>
<proteinExistence type="predicted"/>
<feature type="domain" description="TIR" evidence="2">
    <location>
        <begin position="2"/>
        <end position="44"/>
    </location>
</feature>
<dbReference type="InterPro" id="IPR035897">
    <property type="entry name" value="Toll_tir_struct_dom_sf"/>
</dbReference>
<reference evidence="3" key="1">
    <citation type="submission" date="2022-02" db="EMBL/GenBank/DDBJ databases">
        <authorList>
            <person name="Henning P.M."/>
            <person name="McCubbin A.G."/>
            <person name="Shore J.S."/>
        </authorList>
    </citation>
    <scope>NUCLEOTIDE SEQUENCE</scope>
    <source>
        <strain evidence="3">F60SS</strain>
        <tissue evidence="3">Leaves</tissue>
    </source>
</reference>
<dbReference type="EMBL" id="JAKUCV010000759">
    <property type="protein sequence ID" value="KAJ4848894.1"/>
    <property type="molecule type" value="Genomic_DNA"/>
</dbReference>
<name>A0A9Q0JP48_9ROSI</name>
<dbReference type="Pfam" id="PF01582">
    <property type="entry name" value="TIR"/>
    <property type="match status" value="1"/>
</dbReference>
<evidence type="ECO:0000313" key="4">
    <source>
        <dbReference type="Proteomes" id="UP001141552"/>
    </source>
</evidence>
<comment type="caution">
    <text evidence="3">The sequence shown here is derived from an EMBL/GenBank/DDBJ whole genome shotgun (WGS) entry which is preliminary data.</text>
</comment>
<dbReference type="Proteomes" id="UP001141552">
    <property type="component" value="Unassembled WGS sequence"/>
</dbReference>
<dbReference type="InterPro" id="IPR000157">
    <property type="entry name" value="TIR_dom"/>
</dbReference>
<gene>
    <name evidence="3" type="ORF">Tsubulata_043332</name>
</gene>
<dbReference type="OrthoDB" id="6160824at2759"/>
<feature type="non-terminal residue" evidence="3">
    <location>
        <position position="48"/>
    </location>
</feature>
<organism evidence="3 4">
    <name type="scientific">Turnera subulata</name>
    <dbReference type="NCBI Taxonomy" id="218843"/>
    <lineage>
        <taxon>Eukaryota</taxon>
        <taxon>Viridiplantae</taxon>
        <taxon>Streptophyta</taxon>
        <taxon>Embryophyta</taxon>
        <taxon>Tracheophyta</taxon>
        <taxon>Spermatophyta</taxon>
        <taxon>Magnoliopsida</taxon>
        <taxon>eudicotyledons</taxon>
        <taxon>Gunneridae</taxon>
        <taxon>Pentapetalae</taxon>
        <taxon>rosids</taxon>
        <taxon>fabids</taxon>
        <taxon>Malpighiales</taxon>
        <taxon>Passifloraceae</taxon>
        <taxon>Turnera</taxon>
    </lineage>
</organism>